<evidence type="ECO:0000259" key="11">
    <source>
        <dbReference type="Pfam" id="PF00370"/>
    </source>
</evidence>
<comment type="caution">
    <text evidence="13">The sequence shown here is derived from an EMBL/GenBank/DDBJ whole genome shotgun (WGS) entry which is preliminary data.</text>
</comment>
<accession>A0A1Q3EFN2</accession>
<dbReference type="PROSITE" id="PS00445">
    <property type="entry name" value="FGGY_KINASES_2"/>
    <property type="match status" value="1"/>
</dbReference>
<dbReference type="SUPFAM" id="SSF53067">
    <property type="entry name" value="Actin-like ATPase domain"/>
    <property type="match status" value="2"/>
</dbReference>
<evidence type="ECO:0000256" key="5">
    <source>
        <dbReference type="ARBA" id="ARBA00022741"/>
    </source>
</evidence>
<dbReference type="Pfam" id="PF02782">
    <property type="entry name" value="FGGY_C"/>
    <property type="match status" value="1"/>
</dbReference>
<dbReference type="PANTHER" id="PTHR10196">
    <property type="entry name" value="SUGAR KINASE"/>
    <property type="match status" value="1"/>
</dbReference>
<sequence>MKSYHCNTAENCFDWLMPGLIRFGSTVTPPYSSHSSPQSISCLFCEFPVSIVMSLKKGEFVGSLDCGTTSVRFIIFDKYAQIVAQHQLEFPQYYPNPGWHEQNPLEIQAHAEACIEQTISSLVASGFTKDSVKVIGITNQRETAFVWSRKTGKPLCNAIVWDDSRTKNLVAHYEHVLQTKGIEVTPGVWKQGQEGIDALREISGLPLSTYFSATKVRWMIDNYPEVAQAHANDDMCFGTLESWLVYNLVGGVKQGLHVSEMSNAARTLLFNTTTLNWDPMLFKFFGLRQSIVGDVVSTSETYGHIAVGPLAGVPIGGLVGDQQAALIGNKCLSKGEAKCTYGTGAFLLFCTGNEIVKSSHGLLSTVAFQPGPNSKPVFALEGSISSAGSAITWLKDSMRMISSSAQVNDLAAQEPTSGGVYFVTAFSGLLAPYWDSSATGLLIGITQYTNPSHIARATLEATAFQTRAIIESMVLDSGKDVANLKVDGGMTNGDLAMSILADLNGTEVIRPEMRESTALGSALLAGSAIGLFGWDLTKPESLSEVNTKGTRTFKPEMAASIREKKWTNWQRAVERSRGWEAGFDEEEEEDLLG</sequence>
<keyword evidence="7" id="KW-0319">Glycerol metabolism</keyword>
<evidence type="ECO:0000256" key="8">
    <source>
        <dbReference type="ARBA" id="ARBA00022840"/>
    </source>
</evidence>
<evidence type="ECO:0000256" key="7">
    <source>
        <dbReference type="ARBA" id="ARBA00022798"/>
    </source>
</evidence>
<dbReference type="PIRSF" id="PIRSF000538">
    <property type="entry name" value="GlpK"/>
    <property type="match status" value="1"/>
</dbReference>
<gene>
    <name evidence="13" type="ORF">LENED_007865</name>
</gene>
<organism evidence="13 14">
    <name type="scientific">Lentinula edodes</name>
    <name type="common">Shiitake mushroom</name>
    <name type="synonym">Lentinus edodes</name>
    <dbReference type="NCBI Taxonomy" id="5353"/>
    <lineage>
        <taxon>Eukaryota</taxon>
        <taxon>Fungi</taxon>
        <taxon>Dikarya</taxon>
        <taxon>Basidiomycota</taxon>
        <taxon>Agaricomycotina</taxon>
        <taxon>Agaricomycetes</taxon>
        <taxon>Agaricomycetidae</taxon>
        <taxon>Agaricales</taxon>
        <taxon>Marasmiineae</taxon>
        <taxon>Omphalotaceae</taxon>
        <taxon>Lentinula</taxon>
    </lineage>
</organism>
<dbReference type="InterPro" id="IPR005999">
    <property type="entry name" value="Glycerol_kin"/>
</dbReference>
<comment type="pathway">
    <text evidence="1">Polyol metabolism; glycerol degradation via glycerol kinase pathway; sn-glycerol 3-phosphate from glycerol: step 1/1.</text>
</comment>
<dbReference type="InterPro" id="IPR000577">
    <property type="entry name" value="Carb_kinase_FGGY"/>
</dbReference>
<dbReference type="NCBIfam" id="NF000756">
    <property type="entry name" value="PRK00047.1"/>
    <property type="match status" value="1"/>
</dbReference>
<evidence type="ECO:0000256" key="10">
    <source>
        <dbReference type="RuleBase" id="RU003733"/>
    </source>
</evidence>
<keyword evidence="14" id="KW-1185">Reference proteome</keyword>
<dbReference type="AlphaFoldDB" id="A0A1Q3EFN2"/>
<keyword evidence="6 10" id="KW-0418">Kinase</keyword>
<evidence type="ECO:0000256" key="2">
    <source>
        <dbReference type="ARBA" id="ARBA00009156"/>
    </source>
</evidence>
<protein>
    <recommendedName>
        <fullName evidence="3">glycerol kinase</fullName>
        <ecNumber evidence="3">2.7.1.30</ecNumber>
    </recommendedName>
    <alternativeName>
        <fullName evidence="9">ATP:glycerol 3-phosphotransferase</fullName>
    </alternativeName>
</protein>
<name>A0A1Q3EFN2_LENED</name>
<dbReference type="InterPro" id="IPR043129">
    <property type="entry name" value="ATPase_NBD"/>
</dbReference>
<dbReference type="STRING" id="5353.A0A1Q3EFN2"/>
<dbReference type="CDD" id="cd07792">
    <property type="entry name" value="ASKHA_NBD_FGGY_GK1-3-like"/>
    <property type="match status" value="1"/>
</dbReference>
<evidence type="ECO:0000256" key="1">
    <source>
        <dbReference type="ARBA" id="ARBA00005190"/>
    </source>
</evidence>
<evidence type="ECO:0000313" key="13">
    <source>
        <dbReference type="EMBL" id="GAW05974.1"/>
    </source>
</evidence>
<dbReference type="NCBIfam" id="TIGR01311">
    <property type="entry name" value="glycerol_kin"/>
    <property type="match status" value="1"/>
</dbReference>
<dbReference type="GO" id="GO:0004370">
    <property type="term" value="F:glycerol kinase activity"/>
    <property type="evidence" value="ECO:0007669"/>
    <property type="project" value="UniProtKB-EC"/>
</dbReference>
<evidence type="ECO:0000256" key="6">
    <source>
        <dbReference type="ARBA" id="ARBA00022777"/>
    </source>
</evidence>
<dbReference type="FunFam" id="3.30.420.40:FF:000108">
    <property type="entry name" value="Glycerol kinase, glycosomal"/>
    <property type="match status" value="1"/>
</dbReference>
<reference evidence="13 14" key="1">
    <citation type="submission" date="2016-08" db="EMBL/GenBank/DDBJ databases">
        <authorList>
            <consortium name="Lentinula edodes genome sequencing consortium"/>
            <person name="Sakamoto Y."/>
            <person name="Nakade K."/>
            <person name="Sato S."/>
            <person name="Yoshida Y."/>
            <person name="Miyazaki K."/>
            <person name="Natsume S."/>
            <person name="Konno N."/>
        </authorList>
    </citation>
    <scope>NUCLEOTIDE SEQUENCE [LARGE SCALE GENOMIC DNA]</scope>
    <source>
        <strain evidence="13 14">NBRC 111202</strain>
    </source>
</reference>
<dbReference type="InterPro" id="IPR018485">
    <property type="entry name" value="FGGY_C"/>
</dbReference>
<dbReference type="EMBL" id="BDGU01000288">
    <property type="protein sequence ID" value="GAW05974.1"/>
    <property type="molecule type" value="Genomic_DNA"/>
</dbReference>
<proteinExistence type="inferred from homology"/>
<evidence type="ECO:0000256" key="4">
    <source>
        <dbReference type="ARBA" id="ARBA00022679"/>
    </source>
</evidence>
<dbReference type="InterPro" id="IPR018484">
    <property type="entry name" value="FGGY_N"/>
</dbReference>
<keyword evidence="5" id="KW-0547">Nucleotide-binding</keyword>
<dbReference type="Gene3D" id="3.30.420.40">
    <property type="match status" value="2"/>
</dbReference>
<feature type="domain" description="Carbohydrate kinase FGGY C-terminal" evidence="12">
    <location>
        <begin position="337"/>
        <end position="528"/>
    </location>
</feature>
<keyword evidence="8" id="KW-0067">ATP-binding</keyword>
<dbReference type="PROSITE" id="PS00933">
    <property type="entry name" value="FGGY_KINASES_1"/>
    <property type="match status" value="1"/>
</dbReference>
<dbReference type="InterPro" id="IPR042018">
    <property type="entry name" value="GK1-3_metazoan-type"/>
</dbReference>
<evidence type="ECO:0000259" key="12">
    <source>
        <dbReference type="Pfam" id="PF02782"/>
    </source>
</evidence>
<keyword evidence="4 10" id="KW-0808">Transferase</keyword>
<evidence type="ECO:0000256" key="9">
    <source>
        <dbReference type="ARBA" id="ARBA00043149"/>
    </source>
</evidence>
<dbReference type="InterPro" id="IPR018483">
    <property type="entry name" value="Carb_kinase_FGGY_CS"/>
</dbReference>
<dbReference type="GO" id="GO:0005524">
    <property type="term" value="F:ATP binding"/>
    <property type="evidence" value="ECO:0007669"/>
    <property type="project" value="UniProtKB-KW"/>
</dbReference>
<dbReference type="EC" id="2.7.1.30" evidence="3"/>
<dbReference type="GO" id="GO:0006641">
    <property type="term" value="P:triglyceride metabolic process"/>
    <property type="evidence" value="ECO:0007669"/>
    <property type="project" value="TreeGrafter"/>
</dbReference>
<dbReference type="Pfam" id="PF00370">
    <property type="entry name" value="FGGY_N"/>
    <property type="match status" value="1"/>
</dbReference>
<dbReference type="Proteomes" id="UP000188533">
    <property type="component" value="Unassembled WGS sequence"/>
</dbReference>
<evidence type="ECO:0000313" key="14">
    <source>
        <dbReference type="Proteomes" id="UP000188533"/>
    </source>
</evidence>
<dbReference type="GO" id="GO:0046167">
    <property type="term" value="P:glycerol-3-phosphate biosynthetic process"/>
    <property type="evidence" value="ECO:0007669"/>
    <property type="project" value="TreeGrafter"/>
</dbReference>
<comment type="similarity">
    <text evidence="2 10">Belongs to the FGGY kinase family.</text>
</comment>
<dbReference type="GO" id="GO:0005739">
    <property type="term" value="C:mitochondrion"/>
    <property type="evidence" value="ECO:0007669"/>
    <property type="project" value="TreeGrafter"/>
</dbReference>
<reference evidence="13 14" key="2">
    <citation type="submission" date="2017-02" db="EMBL/GenBank/DDBJ databases">
        <title>A genome survey and senescence transcriptome analysis in Lentinula edodes.</title>
        <authorList>
            <person name="Sakamoto Y."/>
            <person name="Nakade K."/>
            <person name="Sato S."/>
            <person name="Yoshida Y."/>
            <person name="Miyazaki K."/>
            <person name="Natsume S."/>
            <person name="Konno N."/>
        </authorList>
    </citation>
    <scope>NUCLEOTIDE SEQUENCE [LARGE SCALE GENOMIC DNA]</scope>
    <source>
        <strain evidence="13 14">NBRC 111202</strain>
    </source>
</reference>
<feature type="domain" description="Carbohydrate kinase FGGY N-terminal" evidence="11">
    <location>
        <begin position="62"/>
        <end position="328"/>
    </location>
</feature>
<evidence type="ECO:0000256" key="3">
    <source>
        <dbReference type="ARBA" id="ARBA00012099"/>
    </source>
</evidence>
<dbReference type="PANTHER" id="PTHR10196:SF69">
    <property type="entry name" value="GLYCEROL KINASE"/>
    <property type="match status" value="1"/>
</dbReference>
<dbReference type="GO" id="GO:0019563">
    <property type="term" value="P:glycerol catabolic process"/>
    <property type="evidence" value="ECO:0007669"/>
    <property type="project" value="UniProtKB-UniPathway"/>
</dbReference>
<dbReference type="FunFam" id="3.30.420.40:FF:000086">
    <property type="entry name" value="Glycerol kinase"/>
    <property type="match status" value="1"/>
</dbReference>
<dbReference type="UniPathway" id="UPA00618">
    <property type="reaction ID" value="UER00672"/>
</dbReference>